<feature type="domain" description="Integrase catalytic" evidence="3">
    <location>
        <begin position="4"/>
        <end position="108"/>
    </location>
</feature>
<dbReference type="PROSITE" id="PS50994">
    <property type="entry name" value="INTEGRASE"/>
    <property type="match status" value="1"/>
</dbReference>
<evidence type="ECO:0000256" key="1">
    <source>
        <dbReference type="ARBA" id="ARBA00022723"/>
    </source>
</evidence>
<dbReference type="InterPro" id="IPR039537">
    <property type="entry name" value="Retrotran_Ty1/copia-like"/>
</dbReference>
<reference evidence="4" key="1">
    <citation type="submission" date="2020-06" db="EMBL/GenBank/DDBJ databases">
        <authorList>
            <person name="Li T."/>
            <person name="Hu X."/>
            <person name="Zhang T."/>
            <person name="Song X."/>
            <person name="Zhang H."/>
            <person name="Dai N."/>
            <person name="Sheng W."/>
            <person name="Hou X."/>
            <person name="Wei L."/>
        </authorList>
    </citation>
    <scope>NUCLEOTIDE SEQUENCE</scope>
    <source>
        <strain evidence="4">KEN8</strain>
        <tissue evidence="4">Leaf</tissue>
    </source>
</reference>
<name>A0AAW2MD77_9LAMI</name>
<evidence type="ECO:0000313" key="4">
    <source>
        <dbReference type="EMBL" id="KAL0328091.1"/>
    </source>
</evidence>
<dbReference type="SUPFAM" id="SSF53098">
    <property type="entry name" value="Ribonuclease H-like"/>
    <property type="match status" value="1"/>
</dbReference>
<dbReference type="InterPro" id="IPR036397">
    <property type="entry name" value="RNaseH_sf"/>
</dbReference>
<evidence type="ECO:0000259" key="3">
    <source>
        <dbReference type="PROSITE" id="PS50994"/>
    </source>
</evidence>
<evidence type="ECO:0000256" key="2">
    <source>
        <dbReference type="ARBA" id="ARBA00022801"/>
    </source>
</evidence>
<organism evidence="4">
    <name type="scientific">Sesamum calycinum</name>
    <dbReference type="NCBI Taxonomy" id="2727403"/>
    <lineage>
        <taxon>Eukaryota</taxon>
        <taxon>Viridiplantae</taxon>
        <taxon>Streptophyta</taxon>
        <taxon>Embryophyta</taxon>
        <taxon>Tracheophyta</taxon>
        <taxon>Spermatophyta</taxon>
        <taxon>Magnoliopsida</taxon>
        <taxon>eudicotyledons</taxon>
        <taxon>Gunneridae</taxon>
        <taxon>Pentapetalae</taxon>
        <taxon>asterids</taxon>
        <taxon>lamiids</taxon>
        <taxon>Lamiales</taxon>
        <taxon>Pedaliaceae</taxon>
        <taxon>Sesamum</taxon>
    </lineage>
</organism>
<dbReference type="PANTHER" id="PTHR42648">
    <property type="entry name" value="TRANSPOSASE, PUTATIVE-RELATED"/>
    <property type="match status" value="1"/>
</dbReference>
<dbReference type="InterPro" id="IPR057670">
    <property type="entry name" value="SH3_retrovirus"/>
</dbReference>
<dbReference type="GO" id="GO:0046872">
    <property type="term" value="F:metal ion binding"/>
    <property type="evidence" value="ECO:0007669"/>
    <property type="project" value="UniProtKB-KW"/>
</dbReference>
<dbReference type="Pfam" id="PF25597">
    <property type="entry name" value="SH3_retrovirus"/>
    <property type="match status" value="1"/>
</dbReference>
<dbReference type="Gene3D" id="3.30.420.10">
    <property type="entry name" value="Ribonuclease H-like superfamily/Ribonuclease H"/>
    <property type="match status" value="1"/>
</dbReference>
<dbReference type="GO" id="GO:0015074">
    <property type="term" value="P:DNA integration"/>
    <property type="evidence" value="ECO:0007669"/>
    <property type="project" value="InterPro"/>
</dbReference>
<sequence>MQFFPRKPFVGQSKLANGLLDLIHIDVCGPLNTQARGGFSYFITFTYDHSRYGYVYLMRYKSEVFVRFKEFRLEVENQTGCKIKTLRSDRGGEYLSGEFIDYLKENGYPKENAGYYYYDPSEQKVFVSRNAVFLERGFPMDTRRDEMLLKESSKAPQSNVGTSSAPTVSDNVSILRRSARVPQPPSHEIRNGLHELEPSLDVSGPTLRALSVVVKPKSIQIMLAIAAWYDYEIWQMNVKMAFLNGFVEEEIYMDQPEGITVVGEEQKVCHLQDPSVA</sequence>
<keyword evidence="1" id="KW-0479">Metal-binding</keyword>
<dbReference type="Pfam" id="PF07727">
    <property type="entry name" value="RVT_2"/>
    <property type="match status" value="1"/>
</dbReference>
<accession>A0AAW2MD77</accession>
<dbReference type="InterPro" id="IPR013103">
    <property type="entry name" value="RVT_2"/>
</dbReference>
<protein>
    <recommendedName>
        <fullName evidence="3">Integrase catalytic domain-containing protein</fullName>
    </recommendedName>
</protein>
<comment type="caution">
    <text evidence="4">The sequence shown here is derived from an EMBL/GenBank/DDBJ whole genome shotgun (WGS) entry which is preliminary data.</text>
</comment>
<dbReference type="GO" id="GO:0016787">
    <property type="term" value="F:hydrolase activity"/>
    <property type="evidence" value="ECO:0007669"/>
    <property type="project" value="UniProtKB-KW"/>
</dbReference>
<gene>
    <name evidence="4" type="ORF">Scaly_2241700</name>
</gene>
<dbReference type="PANTHER" id="PTHR42648:SF27">
    <property type="entry name" value="RNA-DIRECTED DNA POLYMERASE"/>
    <property type="match status" value="1"/>
</dbReference>
<dbReference type="EMBL" id="JACGWM010000014">
    <property type="protein sequence ID" value="KAL0328091.1"/>
    <property type="molecule type" value="Genomic_DNA"/>
</dbReference>
<dbReference type="InterPro" id="IPR012337">
    <property type="entry name" value="RNaseH-like_sf"/>
</dbReference>
<dbReference type="AlphaFoldDB" id="A0AAW2MD77"/>
<keyword evidence="2" id="KW-0378">Hydrolase</keyword>
<dbReference type="GO" id="GO:0003676">
    <property type="term" value="F:nucleic acid binding"/>
    <property type="evidence" value="ECO:0007669"/>
    <property type="project" value="InterPro"/>
</dbReference>
<dbReference type="InterPro" id="IPR001584">
    <property type="entry name" value="Integrase_cat-core"/>
</dbReference>
<proteinExistence type="predicted"/>
<reference evidence="4" key="2">
    <citation type="journal article" date="2024" name="Plant">
        <title>Genomic evolution and insights into agronomic trait innovations of Sesamum species.</title>
        <authorList>
            <person name="Miao H."/>
            <person name="Wang L."/>
            <person name="Qu L."/>
            <person name="Liu H."/>
            <person name="Sun Y."/>
            <person name="Le M."/>
            <person name="Wang Q."/>
            <person name="Wei S."/>
            <person name="Zheng Y."/>
            <person name="Lin W."/>
            <person name="Duan Y."/>
            <person name="Cao H."/>
            <person name="Xiong S."/>
            <person name="Wang X."/>
            <person name="Wei L."/>
            <person name="Li C."/>
            <person name="Ma Q."/>
            <person name="Ju M."/>
            <person name="Zhao R."/>
            <person name="Li G."/>
            <person name="Mu C."/>
            <person name="Tian Q."/>
            <person name="Mei H."/>
            <person name="Zhang T."/>
            <person name="Gao T."/>
            <person name="Zhang H."/>
        </authorList>
    </citation>
    <scope>NUCLEOTIDE SEQUENCE</scope>
    <source>
        <strain evidence="4">KEN8</strain>
    </source>
</reference>